<protein>
    <submittedName>
        <fullName evidence="1">Uncharacterized protein</fullName>
    </submittedName>
</protein>
<name>A0A653CT45_CALMS</name>
<proteinExistence type="predicted"/>
<accession>A0A653CT45</accession>
<dbReference type="EMBL" id="CAACVG010008793">
    <property type="protein sequence ID" value="VEN51101.1"/>
    <property type="molecule type" value="Genomic_DNA"/>
</dbReference>
<dbReference type="Proteomes" id="UP000410492">
    <property type="component" value="Unassembled WGS sequence"/>
</dbReference>
<evidence type="ECO:0000313" key="2">
    <source>
        <dbReference type="Proteomes" id="UP000410492"/>
    </source>
</evidence>
<keyword evidence="2" id="KW-1185">Reference proteome</keyword>
<reference evidence="1 2" key="1">
    <citation type="submission" date="2019-01" db="EMBL/GenBank/DDBJ databases">
        <authorList>
            <person name="Sayadi A."/>
        </authorList>
    </citation>
    <scope>NUCLEOTIDE SEQUENCE [LARGE SCALE GENOMIC DNA]</scope>
</reference>
<dbReference type="AlphaFoldDB" id="A0A653CT45"/>
<sequence length="74" mass="8688">TSQFTSRNSLHYTTSKIIRYHHQTYHHIIISSYHYIIIYNHGKFAAHLAKIQTTPQFLVIAPLYVIKITCPSLF</sequence>
<organism evidence="1 2">
    <name type="scientific">Callosobruchus maculatus</name>
    <name type="common">Southern cowpea weevil</name>
    <name type="synonym">Pulse bruchid</name>
    <dbReference type="NCBI Taxonomy" id="64391"/>
    <lineage>
        <taxon>Eukaryota</taxon>
        <taxon>Metazoa</taxon>
        <taxon>Ecdysozoa</taxon>
        <taxon>Arthropoda</taxon>
        <taxon>Hexapoda</taxon>
        <taxon>Insecta</taxon>
        <taxon>Pterygota</taxon>
        <taxon>Neoptera</taxon>
        <taxon>Endopterygota</taxon>
        <taxon>Coleoptera</taxon>
        <taxon>Polyphaga</taxon>
        <taxon>Cucujiformia</taxon>
        <taxon>Chrysomeloidea</taxon>
        <taxon>Chrysomelidae</taxon>
        <taxon>Bruchinae</taxon>
        <taxon>Bruchini</taxon>
        <taxon>Callosobruchus</taxon>
    </lineage>
</organism>
<feature type="non-terminal residue" evidence="1">
    <location>
        <position position="1"/>
    </location>
</feature>
<evidence type="ECO:0000313" key="1">
    <source>
        <dbReference type="EMBL" id="VEN51101.1"/>
    </source>
</evidence>
<gene>
    <name evidence="1" type="ORF">CALMAC_LOCUS11660</name>
</gene>
<feature type="non-terminal residue" evidence="1">
    <location>
        <position position="74"/>
    </location>
</feature>